<accession>A0A916L8E0</accession>
<comment type="caution">
    <text evidence="2">The sequence shown here is derived from an EMBL/GenBank/DDBJ whole genome shotgun (WGS) entry which is preliminary data.</text>
</comment>
<dbReference type="EMBL" id="CSBK01000168">
    <property type="protein sequence ID" value="COX04445.1"/>
    <property type="molecule type" value="Genomic_DNA"/>
</dbReference>
<proteinExistence type="predicted"/>
<evidence type="ECO:0000313" key="3">
    <source>
        <dbReference type="Proteomes" id="UP000039021"/>
    </source>
</evidence>
<gene>
    <name evidence="2" type="ORF">ERS007739_00568</name>
</gene>
<feature type="region of interest" description="Disordered" evidence="1">
    <location>
        <begin position="55"/>
        <end position="76"/>
    </location>
</feature>
<organism evidence="2 3">
    <name type="scientific">Mycobacterium tuberculosis</name>
    <dbReference type="NCBI Taxonomy" id="1773"/>
    <lineage>
        <taxon>Bacteria</taxon>
        <taxon>Bacillati</taxon>
        <taxon>Actinomycetota</taxon>
        <taxon>Actinomycetes</taxon>
        <taxon>Mycobacteriales</taxon>
        <taxon>Mycobacteriaceae</taxon>
        <taxon>Mycobacterium</taxon>
        <taxon>Mycobacterium tuberculosis complex</taxon>
    </lineage>
</organism>
<reference evidence="3" key="1">
    <citation type="submission" date="2015-03" db="EMBL/GenBank/DDBJ databases">
        <authorList>
            <consortium name="Pathogen Informatics"/>
        </authorList>
    </citation>
    <scope>NUCLEOTIDE SEQUENCE [LARGE SCALE GENOMIC DNA]</scope>
    <source>
        <strain evidence="3">N09902308</strain>
    </source>
</reference>
<sequence>MASVFSRTSAAPHVDSSNTLPLARMVRTLQNPASVNAVATSAILRLTPPTLTPRRNAANLAIPDCTRPPENDATAT</sequence>
<protein>
    <submittedName>
        <fullName evidence="2">Uncharacterized protein</fullName>
    </submittedName>
</protein>
<dbReference type="AlphaFoldDB" id="A0A916L8E0"/>
<evidence type="ECO:0000313" key="2">
    <source>
        <dbReference type="EMBL" id="COX04445.1"/>
    </source>
</evidence>
<dbReference type="Proteomes" id="UP000039021">
    <property type="component" value="Unassembled WGS sequence"/>
</dbReference>
<name>A0A916L8E0_MYCTX</name>
<evidence type="ECO:0000256" key="1">
    <source>
        <dbReference type="SAM" id="MobiDB-lite"/>
    </source>
</evidence>